<dbReference type="GO" id="GO:0044715">
    <property type="term" value="F:8-oxo-dGDP phosphatase activity"/>
    <property type="evidence" value="ECO:0007669"/>
    <property type="project" value="TreeGrafter"/>
</dbReference>
<dbReference type="PANTHER" id="PTHR13622">
    <property type="entry name" value="THIAMIN PYROPHOSPHOKINASE"/>
    <property type="match status" value="1"/>
</dbReference>
<name>N1JDH9_BLUG1</name>
<gene>
    <name evidence="2" type="ORF">BGHDH14_bgh01625</name>
</gene>
<dbReference type="EMBL" id="CAUH01001711">
    <property type="protein sequence ID" value="CCU75833.1"/>
    <property type="molecule type" value="Genomic_DNA"/>
</dbReference>
<accession>N1JDH9</accession>
<dbReference type="HOGENOM" id="CLU_048013_0_0_1"/>
<keyword evidence="3" id="KW-1185">Reference proteome</keyword>
<dbReference type="Pfam" id="PF15916">
    <property type="entry name" value="DUF4743"/>
    <property type="match status" value="1"/>
</dbReference>
<dbReference type="FunFam" id="3.90.79.10:FF:000019">
    <property type="entry name" value="Thiamin pyrophosphokinase, putative"/>
    <property type="match status" value="1"/>
</dbReference>
<evidence type="ECO:0000313" key="2">
    <source>
        <dbReference type="EMBL" id="CCU75833.1"/>
    </source>
</evidence>
<dbReference type="AlphaFoldDB" id="N1JDH9"/>
<evidence type="ECO:0000313" key="3">
    <source>
        <dbReference type="Proteomes" id="UP000015441"/>
    </source>
</evidence>
<dbReference type="InterPro" id="IPR000086">
    <property type="entry name" value="NUDIX_hydrolase_dom"/>
</dbReference>
<dbReference type="Gene3D" id="3.90.79.10">
    <property type="entry name" value="Nucleoside Triphosphate Pyrophosphohydrolase"/>
    <property type="match status" value="1"/>
</dbReference>
<dbReference type="InterPro" id="IPR015797">
    <property type="entry name" value="NUDIX_hydrolase-like_dom_sf"/>
</dbReference>
<dbReference type="Pfam" id="PF00293">
    <property type="entry name" value="NUDIX"/>
    <property type="match status" value="1"/>
</dbReference>
<dbReference type="PANTHER" id="PTHR13622:SF8">
    <property type="entry name" value="THIAMIN PYROPHOSPHOKINASE 1"/>
    <property type="match status" value="1"/>
</dbReference>
<dbReference type="PROSITE" id="PS51462">
    <property type="entry name" value="NUDIX"/>
    <property type="match status" value="1"/>
</dbReference>
<feature type="domain" description="Nudix hydrolase" evidence="1">
    <location>
        <begin position="159"/>
        <end position="308"/>
    </location>
</feature>
<organism evidence="2 3">
    <name type="scientific">Blumeria graminis f. sp. hordei (strain DH14)</name>
    <name type="common">Barley powdery mildew</name>
    <name type="synonym">Oidium monilioides f. sp. hordei</name>
    <dbReference type="NCBI Taxonomy" id="546991"/>
    <lineage>
        <taxon>Eukaryota</taxon>
        <taxon>Fungi</taxon>
        <taxon>Dikarya</taxon>
        <taxon>Ascomycota</taxon>
        <taxon>Pezizomycotina</taxon>
        <taxon>Leotiomycetes</taxon>
        <taxon>Erysiphales</taxon>
        <taxon>Erysiphaceae</taxon>
        <taxon>Blumeria</taxon>
        <taxon>Blumeria hordei</taxon>
    </lineage>
</organism>
<dbReference type="Proteomes" id="UP000015441">
    <property type="component" value="Unassembled WGS sequence"/>
</dbReference>
<dbReference type="InterPro" id="IPR031804">
    <property type="entry name" value="DUF4743"/>
</dbReference>
<keyword evidence="2" id="KW-0378">Hydrolase</keyword>
<dbReference type="FunCoup" id="N1JDH9">
    <property type="interactions" value="47"/>
</dbReference>
<reference evidence="2 3" key="1">
    <citation type="journal article" date="2010" name="Science">
        <title>Genome expansion and gene loss in powdery mildew fungi reveal tradeoffs in extreme parasitism.</title>
        <authorList>
            <person name="Spanu P.D."/>
            <person name="Abbott J.C."/>
            <person name="Amselem J."/>
            <person name="Burgis T.A."/>
            <person name="Soanes D.M."/>
            <person name="Stueber K."/>
            <person name="Ver Loren van Themaat E."/>
            <person name="Brown J.K.M."/>
            <person name="Butcher S.A."/>
            <person name="Gurr S.J."/>
            <person name="Lebrun M.-H."/>
            <person name="Ridout C.J."/>
            <person name="Schulze-Lefert P."/>
            <person name="Talbot N.J."/>
            <person name="Ahmadinejad N."/>
            <person name="Ametz C."/>
            <person name="Barton G.R."/>
            <person name="Benjdia M."/>
            <person name="Bidzinski P."/>
            <person name="Bindschedler L.V."/>
            <person name="Both M."/>
            <person name="Brewer M.T."/>
            <person name="Cadle-Davidson L."/>
            <person name="Cadle-Davidson M.M."/>
            <person name="Collemare J."/>
            <person name="Cramer R."/>
            <person name="Frenkel O."/>
            <person name="Godfrey D."/>
            <person name="Harriman J."/>
            <person name="Hoede C."/>
            <person name="King B.C."/>
            <person name="Klages S."/>
            <person name="Kleemann J."/>
            <person name="Knoll D."/>
            <person name="Koti P.S."/>
            <person name="Kreplak J."/>
            <person name="Lopez-Ruiz F.J."/>
            <person name="Lu X."/>
            <person name="Maekawa T."/>
            <person name="Mahanil S."/>
            <person name="Micali C."/>
            <person name="Milgroom M.G."/>
            <person name="Montana G."/>
            <person name="Noir S."/>
            <person name="O'Connell R.J."/>
            <person name="Oberhaensli S."/>
            <person name="Parlange F."/>
            <person name="Pedersen C."/>
            <person name="Quesneville H."/>
            <person name="Reinhardt R."/>
            <person name="Rott M."/>
            <person name="Sacristan S."/>
            <person name="Schmidt S.M."/>
            <person name="Schoen M."/>
            <person name="Skamnioti P."/>
            <person name="Sommer H."/>
            <person name="Stephens A."/>
            <person name="Takahara H."/>
            <person name="Thordal-Christensen H."/>
            <person name="Vigouroux M."/>
            <person name="Wessling R."/>
            <person name="Wicker T."/>
            <person name="Panstruga R."/>
        </authorList>
    </citation>
    <scope>NUCLEOTIDE SEQUENCE [LARGE SCALE GENOMIC DNA]</scope>
    <source>
        <strain evidence="2">DH14</strain>
    </source>
</reference>
<evidence type="ECO:0000259" key="1">
    <source>
        <dbReference type="PROSITE" id="PS51462"/>
    </source>
</evidence>
<protein>
    <submittedName>
        <fullName evidence="2">Hydrolase, NUDIX family protein</fullName>
    </submittedName>
</protein>
<sequence>MGKNYVCHPFQLCKVQVTTTMVSYTFLDYVNECDAFPYPDTSTYDAFLSIHYTLLWNDTPIGYVTDSVIQALGSLPSTLKEPIDLSIDHHNHQLSILQKLQTSDSRTAAVAALCDYWRQSHTFEVLLGWRDELYPVYGPGNEILWSVERSASSLFGIVSYGVHMTAYTIDKNSEYGIKIWVPRRSMRKQTFGGMLDNTVAGGIATGELPLESLVREANEEAGLEEFLVRKHAKARGTVSYIYIRDARAGGEVGLIQPECQYVYDIELPGKVIPVPVDGEVEQFYLWSVAEVQAALTRGEFKPNCALVMLDFFLRWSILTQDNGTCSEIRRRIHRKLEFPGPHQLISSTQ</sequence>
<proteinExistence type="predicted"/>
<dbReference type="OrthoDB" id="10261522at2759"/>
<dbReference type="SUPFAM" id="SSF55811">
    <property type="entry name" value="Nudix"/>
    <property type="match status" value="1"/>
</dbReference>
<comment type="caution">
    <text evidence="2">The sequence shown here is derived from an EMBL/GenBank/DDBJ whole genome shotgun (WGS) entry which is preliminary data.</text>
</comment>
<dbReference type="eggNOG" id="KOG4313">
    <property type="taxonomic scope" value="Eukaryota"/>
</dbReference>
<dbReference type="STRING" id="546991.N1JDH9"/>
<dbReference type="InParanoid" id="N1JDH9"/>
<dbReference type="CDD" id="cd03676">
    <property type="entry name" value="NUDIX_Tnr3_like"/>
    <property type="match status" value="1"/>
</dbReference>